<keyword evidence="1" id="KW-0963">Cytoplasm</keyword>
<keyword evidence="3" id="KW-0677">Repeat</keyword>
<feature type="repeat" description="WD" evidence="4">
    <location>
        <begin position="213"/>
        <end position="253"/>
    </location>
</feature>
<dbReference type="PROSITE" id="PS50082">
    <property type="entry name" value="WD_REPEATS_2"/>
    <property type="match status" value="2"/>
</dbReference>
<dbReference type="Proteomes" id="UP000692954">
    <property type="component" value="Unassembled WGS sequence"/>
</dbReference>
<accession>A0A8S1KP78</accession>
<dbReference type="GO" id="GO:0005737">
    <property type="term" value="C:cytoplasm"/>
    <property type="evidence" value="ECO:0007669"/>
    <property type="project" value="TreeGrafter"/>
</dbReference>
<dbReference type="CDD" id="cd00200">
    <property type="entry name" value="WD40"/>
    <property type="match status" value="1"/>
</dbReference>
<dbReference type="InterPro" id="IPR001680">
    <property type="entry name" value="WD40_rpt"/>
</dbReference>
<dbReference type="GO" id="GO:0043161">
    <property type="term" value="P:proteasome-mediated ubiquitin-dependent protein catabolic process"/>
    <property type="evidence" value="ECO:0007669"/>
    <property type="project" value="TreeGrafter"/>
</dbReference>
<dbReference type="PANTHER" id="PTHR19849">
    <property type="entry name" value="PHOSPHOLIPASE A-2-ACTIVATING PROTEIN"/>
    <property type="match status" value="1"/>
</dbReference>
<dbReference type="Pfam" id="PF00400">
    <property type="entry name" value="WD40"/>
    <property type="match status" value="4"/>
</dbReference>
<dbReference type="OrthoDB" id="284782at2759"/>
<dbReference type="PROSITE" id="PS00678">
    <property type="entry name" value="WD_REPEATS_1"/>
    <property type="match status" value="1"/>
</dbReference>
<dbReference type="PANTHER" id="PTHR19849:SF0">
    <property type="entry name" value="PHOSPHOLIPASE A-2-ACTIVATING PROTEIN"/>
    <property type="match status" value="1"/>
</dbReference>
<feature type="repeat" description="WD" evidence="4">
    <location>
        <begin position="307"/>
        <end position="348"/>
    </location>
</feature>
<dbReference type="GO" id="GO:0010992">
    <property type="term" value="P:ubiquitin recycling"/>
    <property type="evidence" value="ECO:0007669"/>
    <property type="project" value="TreeGrafter"/>
</dbReference>
<organism evidence="6 7">
    <name type="scientific">Paramecium sonneborni</name>
    <dbReference type="NCBI Taxonomy" id="65129"/>
    <lineage>
        <taxon>Eukaryota</taxon>
        <taxon>Sar</taxon>
        <taxon>Alveolata</taxon>
        <taxon>Ciliophora</taxon>
        <taxon>Intramacronucleata</taxon>
        <taxon>Oligohymenophorea</taxon>
        <taxon>Peniculida</taxon>
        <taxon>Parameciidae</taxon>
        <taxon>Paramecium</taxon>
    </lineage>
</organism>
<evidence type="ECO:0000256" key="4">
    <source>
        <dbReference type="PROSITE-ProRule" id="PRU00221"/>
    </source>
</evidence>
<keyword evidence="2 4" id="KW-0853">WD repeat</keyword>
<protein>
    <recommendedName>
        <fullName evidence="8">WD domain, G-beta repeat protein</fullName>
    </recommendedName>
</protein>
<evidence type="ECO:0000256" key="3">
    <source>
        <dbReference type="ARBA" id="ARBA00022737"/>
    </source>
</evidence>
<dbReference type="InterPro" id="IPR019775">
    <property type="entry name" value="WD40_repeat_CS"/>
</dbReference>
<evidence type="ECO:0000256" key="1">
    <source>
        <dbReference type="ARBA" id="ARBA00022490"/>
    </source>
</evidence>
<dbReference type="EMBL" id="CAJJDN010000009">
    <property type="protein sequence ID" value="CAD8055585.1"/>
    <property type="molecule type" value="Genomic_DNA"/>
</dbReference>
<comment type="caution">
    <text evidence="6">The sequence shown here is derived from an EMBL/GenBank/DDBJ whole genome shotgun (WGS) entry which is preliminary data.</text>
</comment>
<sequence length="501" mass="58551">MHSFKDLDLTDTENEQLQCTQHHKDIIKVCLQSGCDQLKLCQSCLSSHNSIHKEISIYQLFKEVQAKIKMDCRVEKQKDKFDIVFKNIQEMRQQVNQIFNQLEHDIKQYLIEKINIDELNQNYQTLININENNYFQHIPILKLYYLNPKLFFEGQLQISYVEDNIFTKLLILNEKLKQQVDKLKNDAEHLFDIKTRKASEHQQEDSFQLLTTINGHENVVRCVIKLHNGDYATSSRDKTIKIWNQNTFQCTQILKDHINWVQDLTLIPDNKFASCSDDKTIKIFSQFIQTYSNNGIQSNLWECVNTLKGHESYVVRIVYNDQFNYLITCSTDGTLRLWDSSQKNALLVLQGHENCVYTLASKKDLIVSGDEGGQLIKWSLNHMKIENKQKKHSGCVNSILINSYIYSCGDDRKVNIWDINLQFICFIQLERAELESLQYINDELIVGGDEQGYLQFINPILGKVISEIPVHNDRIYKIKYYNGILCTASSDLSVKLFKFNI</sequence>
<keyword evidence="7" id="KW-1185">Reference proteome</keyword>
<dbReference type="SMART" id="SM00320">
    <property type="entry name" value="WD40"/>
    <property type="match status" value="6"/>
</dbReference>
<evidence type="ECO:0000313" key="6">
    <source>
        <dbReference type="EMBL" id="CAD8055585.1"/>
    </source>
</evidence>
<gene>
    <name evidence="6" type="ORF">PSON_ATCC_30995.1.T0090317</name>
</gene>
<keyword evidence="5" id="KW-0175">Coiled coil</keyword>
<dbReference type="GO" id="GO:0005634">
    <property type="term" value="C:nucleus"/>
    <property type="evidence" value="ECO:0007669"/>
    <property type="project" value="TreeGrafter"/>
</dbReference>
<name>A0A8S1KP78_9CILI</name>
<dbReference type="AlphaFoldDB" id="A0A8S1KP78"/>
<dbReference type="GO" id="GO:0043130">
    <property type="term" value="F:ubiquitin binding"/>
    <property type="evidence" value="ECO:0007669"/>
    <property type="project" value="TreeGrafter"/>
</dbReference>
<dbReference type="PROSITE" id="PS50294">
    <property type="entry name" value="WD_REPEATS_REGION"/>
    <property type="match status" value="1"/>
</dbReference>
<evidence type="ECO:0000256" key="5">
    <source>
        <dbReference type="SAM" id="Coils"/>
    </source>
</evidence>
<evidence type="ECO:0000313" key="7">
    <source>
        <dbReference type="Proteomes" id="UP000692954"/>
    </source>
</evidence>
<evidence type="ECO:0000256" key="2">
    <source>
        <dbReference type="ARBA" id="ARBA00022574"/>
    </source>
</evidence>
<reference evidence="6" key="1">
    <citation type="submission" date="2021-01" db="EMBL/GenBank/DDBJ databases">
        <authorList>
            <consortium name="Genoscope - CEA"/>
            <person name="William W."/>
        </authorList>
    </citation>
    <scope>NUCLEOTIDE SEQUENCE</scope>
</reference>
<feature type="coiled-coil region" evidence="5">
    <location>
        <begin position="166"/>
        <end position="193"/>
    </location>
</feature>
<evidence type="ECO:0008006" key="8">
    <source>
        <dbReference type="Google" id="ProtNLM"/>
    </source>
</evidence>
<proteinExistence type="predicted"/>